<keyword evidence="3" id="KW-1185">Reference proteome</keyword>
<dbReference type="EMBL" id="FZPC01000059">
    <property type="protein sequence ID" value="SNT56576.1"/>
    <property type="molecule type" value="Genomic_DNA"/>
</dbReference>
<organism evidence="1 4">
    <name type="scientific">Pseudomonas delhiensis</name>
    <dbReference type="NCBI Taxonomy" id="366289"/>
    <lineage>
        <taxon>Bacteria</taxon>
        <taxon>Pseudomonadati</taxon>
        <taxon>Pseudomonadota</taxon>
        <taxon>Gammaproteobacteria</taxon>
        <taxon>Pseudomonadales</taxon>
        <taxon>Pseudomonadaceae</taxon>
        <taxon>Pseudomonas</taxon>
    </lineage>
</organism>
<accession>A0A239NNX7</accession>
<reference evidence="1 4" key="1">
    <citation type="submission" date="2016-10" db="EMBL/GenBank/DDBJ databases">
        <authorList>
            <person name="de Groot N.N."/>
        </authorList>
    </citation>
    <scope>NUCLEOTIDE SEQUENCE [LARGE SCALE GENOMIC DNA]</scope>
    <source>
        <strain evidence="1 4">CCM 7361</strain>
    </source>
</reference>
<dbReference type="Gene3D" id="2.60.200.60">
    <property type="match status" value="1"/>
</dbReference>
<dbReference type="RefSeq" id="WP_089394921.1">
    <property type="nucleotide sequence ID" value="NZ_FNEC01000095.1"/>
</dbReference>
<proteinExistence type="predicted"/>
<evidence type="ECO:0000313" key="3">
    <source>
        <dbReference type="Proteomes" id="UP000198309"/>
    </source>
</evidence>
<dbReference type="Proteomes" id="UP000198309">
    <property type="component" value="Unassembled WGS sequence"/>
</dbReference>
<dbReference type="EMBL" id="FNEC01000095">
    <property type="protein sequence ID" value="SDL22810.1"/>
    <property type="molecule type" value="Genomic_DNA"/>
</dbReference>
<dbReference type="Proteomes" id="UP000199693">
    <property type="component" value="Unassembled WGS sequence"/>
</dbReference>
<dbReference type="CDD" id="cd14744">
    <property type="entry name" value="PAAR_CT_2"/>
    <property type="match status" value="1"/>
</dbReference>
<protein>
    <submittedName>
        <fullName evidence="1">Zn-binding Pro-Ala-Ala-Arg (PAAR) domain-containing protein, incolved in TypeVI secretion</fullName>
    </submittedName>
</protein>
<dbReference type="AlphaFoldDB" id="A0A239NNX7"/>
<evidence type="ECO:0000313" key="4">
    <source>
        <dbReference type="Proteomes" id="UP000199693"/>
    </source>
</evidence>
<sequence>MKGVIRIGDKNTSGGTVLEGSQTMKFHGIGAARVGDKTSCPVHGPTVVMEGHPVFKDHGVPVAFHGHRCACGCALLTSLPEATAS</sequence>
<reference evidence="2 3" key="2">
    <citation type="submission" date="2017-06" db="EMBL/GenBank/DDBJ databases">
        <authorList>
            <person name="Varghese N."/>
            <person name="Submissions S."/>
        </authorList>
    </citation>
    <scope>NUCLEOTIDE SEQUENCE [LARGE SCALE GENOMIC DNA]</scope>
    <source>
        <strain evidence="2 3">RLD-1</strain>
    </source>
</reference>
<evidence type="ECO:0000313" key="2">
    <source>
        <dbReference type="EMBL" id="SNT56576.1"/>
    </source>
</evidence>
<dbReference type="Pfam" id="PF05488">
    <property type="entry name" value="PAAR_motif"/>
    <property type="match status" value="1"/>
</dbReference>
<dbReference type="InterPro" id="IPR008727">
    <property type="entry name" value="PAAR_motif"/>
</dbReference>
<gene>
    <name evidence="1" type="ORF">SAMN05216189_10951</name>
    <name evidence="2" type="ORF">SAMN06295949_1597</name>
</gene>
<evidence type="ECO:0000313" key="1">
    <source>
        <dbReference type="EMBL" id="SDL22810.1"/>
    </source>
</evidence>
<name>A0A239NNX7_9PSED</name>